<protein>
    <submittedName>
        <fullName evidence="1">Uncharacterized protein</fullName>
    </submittedName>
</protein>
<name>A0A1G2R392_9BACT</name>
<dbReference type="AlphaFoldDB" id="A0A1G2R392"/>
<dbReference type="STRING" id="1802451.A3C82_01660"/>
<accession>A0A1G2R392</accession>
<reference evidence="1 2" key="1">
    <citation type="journal article" date="2016" name="Nat. Commun.">
        <title>Thousands of microbial genomes shed light on interconnected biogeochemical processes in an aquifer system.</title>
        <authorList>
            <person name="Anantharaman K."/>
            <person name="Brown C.T."/>
            <person name="Hug L.A."/>
            <person name="Sharon I."/>
            <person name="Castelle C.J."/>
            <person name="Probst A.J."/>
            <person name="Thomas B.C."/>
            <person name="Singh A."/>
            <person name="Wilkins M.J."/>
            <person name="Karaoz U."/>
            <person name="Brodie E.L."/>
            <person name="Williams K.H."/>
            <person name="Hubbard S.S."/>
            <person name="Banfield J.F."/>
        </authorList>
    </citation>
    <scope>NUCLEOTIDE SEQUENCE [LARGE SCALE GENOMIC DNA]</scope>
</reference>
<comment type="caution">
    <text evidence="1">The sequence shown here is derived from an EMBL/GenBank/DDBJ whole genome shotgun (WGS) entry which is preliminary data.</text>
</comment>
<proteinExistence type="predicted"/>
<evidence type="ECO:0000313" key="2">
    <source>
        <dbReference type="Proteomes" id="UP000176901"/>
    </source>
</evidence>
<evidence type="ECO:0000313" key="1">
    <source>
        <dbReference type="EMBL" id="OHA67335.1"/>
    </source>
</evidence>
<dbReference type="Proteomes" id="UP000176901">
    <property type="component" value="Unassembled WGS sequence"/>
</dbReference>
<gene>
    <name evidence="1" type="ORF">A3C82_01660</name>
</gene>
<organism evidence="1 2">
    <name type="scientific">Candidatus Wildermuthbacteria bacterium RIFCSPHIGHO2_02_FULL_47_12</name>
    <dbReference type="NCBI Taxonomy" id="1802451"/>
    <lineage>
        <taxon>Bacteria</taxon>
        <taxon>Candidatus Wildermuthiibacteriota</taxon>
    </lineage>
</organism>
<sequence length="139" mass="16201">MPRQIAQIVLFCFQKRRREMPLVVVTRGPEITDERIKPLLDHLRQIVAEELTVPGTDGELNANEIEVRVQETRSLDQNVPHIAITIWANEYPKRLANLDERRRRIAQRVRDLIPDVDGNLWILLQPGSFEEWKAKTSSN</sequence>
<dbReference type="EMBL" id="MHTW01000014">
    <property type="protein sequence ID" value="OHA67335.1"/>
    <property type="molecule type" value="Genomic_DNA"/>
</dbReference>